<evidence type="ECO:0000313" key="7">
    <source>
        <dbReference type="Proteomes" id="UP000013167"/>
    </source>
</evidence>
<dbReference type="Gene3D" id="2.30.42.10">
    <property type="match status" value="1"/>
</dbReference>
<dbReference type="SUPFAM" id="SSF50156">
    <property type="entry name" value="PDZ domain-like"/>
    <property type="match status" value="1"/>
</dbReference>
<protein>
    <submittedName>
        <fullName evidence="6">Peptidase S1 and S6 chymotrypsin/Hap</fullName>
    </submittedName>
</protein>
<dbReference type="InterPro" id="IPR033116">
    <property type="entry name" value="TRYPSIN_SER"/>
</dbReference>
<dbReference type="Pfam" id="PF13365">
    <property type="entry name" value="Trypsin_2"/>
    <property type="match status" value="1"/>
</dbReference>
<feature type="compositionally biased region" description="Polar residues" evidence="3">
    <location>
        <begin position="44"/>
        <end position="61"/>
    </location>
</feature>
<name>N0DXL0_9MICO</name>
<keyword evidence="2" id="KW-0378">Hydrolase</keyword>
<dbReference type="GO" id="GO:0004252">
    <property type="term" value="F:serine-type endopeptidase activity"/>
    <property type="evidence" value="ECO:0007669"/>
    <property type="project" value="InterPro"/>
</dbReference>
<dbReference type="AlphaFoldDB" id="N0DXL0"/>
<gene>
    <name evidence="6" type="ORF">BN10_1190010</name>
</gene>
<sequence length="403" mass="38642">MNTSHRLLIAAAGVGAAASTFAATALGGVVALDLVQSRTSSVAAVQQAPTSGTTTTPQFGNGNTGGGWSTPVSPGGSGTTGGLGDLGGSSGTSGGTTGTASSEQVRGVVDIVATENFGQGEAAGTGIILTSNGRVLTNNHVVEGSTSLEVTDLSTGKTYEATVVGTSPTNDVAVIQLKDASGLATATLGDSDTVSVGDAVTGVGNAGNEPGTSASTGVVTALGQSITASDQGGGNAEDLTGLIQTNAGIRAGDSGGPLYDASGKVVGVDTAAQTSARSGQTVAGYAVPINHALDIAEQIVAGVDNETIHQGVPAFLGVRLSQQFSNTVGAAVAGVIDGSGAASTGLSAGDIVTALDGKAVNSADALRALVDAHEPGDSVSITWTDGAGAVHSQTVTLGAGPAD</sequence>
<feature type="domain" description="PDZ" evidence="5">
    <location>
        <begin position="302"/>
        <end position="369"/>
    </location>
</feature>
<evidence type="ECO:0000259" key="5">
    <source>
        <dbReference type="PROSITE" id="PS50106"/>
    </source>
</evidence>
<evidence type="ECO:0000256" key="1">
    <source>
        <dbReference type="ARBA" id="ARBA00022670"/>
    </source>
</evidence>
<dbReference type="GO" id="GO:0006508">
    <property type="term" value="P:proteolysis"/>
    <property type="evidence" value="ECO:0007669"/>
    <property type="project" value="UniProtKB-KW"/>
</dbReference>
<feature type="region of interest" description="Disordered" evidence="3">
    <location>
        <begin position="44"/>
        <end position="102"/>
    </location>
</feature>
<evidence type="ECO:0000256" key="2">
    <source>
        <dbReference type="ARBA" id="ARBA00022801"/>
    </source>
</evidence>
<dbReference type="Proteomes" id="UP000013167">
    <property type="component" value="Unassembled WGS sequence"/>
</dbReference>
<dbReference type="InterPro" id="IPR001940">
    <property type="entry name" value="Peptidase_S1C"/>
</dbReference>
<dbReference type="InterPro" id="IPR009003">
    <property type="entry name" value="Peptidase_S1_PA"/>
</dbReference>
<dbReference type="InterPro" id="IPR051201">
    <property type="entry name" value="Chloro_Bact_Ser_Proteases"/>
</dbReference>
<evidence type="ECO:0000313" key="6">
    <source>
        <dbReference type="EMBL" id="CCH68803.1"/>
    </source>
</evidence>
<evidence type="ECO:0000256" key="4">
    <source>
        <dbReference type="SAM" id="SignalP"/>
    </source>
</evidence>
<dbReference type="PANTHER" id="PTHR43343">
    <property type="entry name" value="PEPTIDASE S12"/>
    <property type="match status" value="1"/>
</dbReference>
<dbReference type="PROSITE" id="PS50106">
    <property type="entry name" value="PDZ"/>
    <property type="match status" value="1"/>
</dbReference>
<dbReference type="Pfam" id="PF13180">
    <property type="entry name" value="PDZ_2"/>
    <property type="match status" value="1"/>
</dbReference>
<organism evidence="6 7">
    <name type="scientific">Phycicoccus elongatus Lp2</name>
    <dbReference type="NCBI Taxonomy" id="1193181"/>
    <lineage>
        <taxon>Bacteria</taxon>
        <taxon>Bacillati</taxon>
        <taxon>Actinomycetota</taxon>
        <taxon>Actinomycetes</taxon>
        <taxon>Micrococcales</taxon>
        <taxon>Intrasporangiaceae</taxon>
        <taxon>Phycicoccus</taxon>
    </lineage>
</organism>
<dbReference type="RefSeq" id="WP_010851702.1">
    <property type="nucleotide sequence ID" value="NZ_HF570956.1"/>
</dbReference>
<dbReference type="PRINTS" id="PR00834">
    <property type="entry name" value="PROTEASES2C"/>
</dbReference>
<evidence type="ECO:0000256" key="3">
    <source>
        <dbReference type="SAM" id="MobiDB-lite"/>
    </source>
</evidence>
<dbReference type="PROSITE" id="PS00135">
    <property type="entry name" value="TRYPSIN_SER"/>
    <property type="match status" value="1"/>
</dbReference>
<dbReference type="eggNOG" id="COG0265">
    <property type="taxonomic scope" value="Bacteria"/>
</dbReference>
<keyword evidence="1" id="KW-0645">Protease</keyword>
<feature type="compositionally biased region" description="Gly residues" evidence="3">
    <location>
        <begin position="75"/>
        <end position="97"/>
    </location>
</feature>
<proteinExistence type="predicted"/>
<keyword evidence="7" id="KW-1185">Reference proteome</keyword>
<dbReference type="HOGENOM" id="CLU_020120_3_0_11"/>
<comment type="caution">
    <text evidence="6">The sequence shown here is derived from an EMBL/GenBank/DDBJ whole genome shotgun (WGS) entry which is preliminary data.</text>
</comment>
<dbReference type="STRING" id="1193181.BN10_1190010"/>
<feature type="signal peptide" evidence="4">
    <location>
        <begin position="1"/>
        <end position="22"/>
    </location>
</feature>
<dbReference type="InterPro" id="IPR036034">
    <property type="entry name" value="PDZ_sf"/>
</dbReference>
<dbReference type="PANTHER" id="PTHR43343:SF3">
    <property type="entry name" value="PROTEASE DO-LIKE 8, CHLOROPLASTIC"/>
    <property type="match status" value="1"/>
</dbReference>
<dbReference type="SUPFAM" id="SSF50494">
    <property type="entry name" value="Trypsin-like serine proteases"/>
    <property type="match status" value="1"/>
</dbReference>
<feature type="chain" id="PRO_5038717828" evidence="4">
    <location>
        <begin position="23"/>
        <end position="403"/>
    </location>
</feature>
<accession>N0DXL0</accession>
<reference evidence="6 7" key="1">
    <citation type="journal article" date="2013" name="ISME J.">
        <title>A metabolic model for members of the genus Tetrasphaera involved in enhanced biological phosphorus removal.</title>
        <authorList>
            <person name="Kristiansen R."/>
            <person name="Nguyen H.T.T."/>
            <person name="Saunders A.M."/>
            <person name="Nielsen J.L."/>
            <person name="Wimmer R."/>
            <person name="Le V.Q."/>
            <person name="McIlroy S.J."/>
            <person name="Petrovski S."/>
            <person name="Seviour R.J."/>
            <person name="Calteau A."/>
            <person name="Nielsen K.L."/>
            <person name="Nielsen P.H."/>
        </authorList>
    </citation>
    <scope>NUCLEOTIDE SEQUENCE [LARGE SCALE GENOMIC DNA]</scope>
    <source>
        <strain evidence="6 7">Lp2</strain>
    </source>
</reference>
<dbReference type="SMART" id="SM00228">
    <property type="entry name" value="PDZ"/>
    <property type="match status" value="1"/>
</dbReference>
<dbReference type="EMBL" id="CAIZ01000023">
    <property type="protein sequence ID" value="CCH68803.1"/>
    <property type="molecule type" value="Genomic_DNA"/>
</dbReference>
<dbReference type="InterPro" id="IPR001478">
    <property type="entry name" value="PDZ"/>
</dbReference>
<dbReference type="Gene3D" id="2.40.10.120">
    <property type="match status" value="1"/>
</dbReference>
<keyword evidence="4" id="KW-0732">Signal</keyword>
<dbReference type="OrthoDB" id="73775at2"/>